<gene>
    <name evidence="2" type="ORF">GWK47_035651</name>
</gene>
<feature type="region of interest" description="Disordered" evidence="1">
    <location>
        <begin position="41"/>
        <end position="113"/>
    </location>
</feature>
<reference evidence="2" key="1">
    <citation type="submission" date="2020-07" db="EMBL/GenBank/DDBJ databases">
        <title>The High-quality genome of the commercially important snow crab, Chionoecetes opilio.</title>
        <authorList>
            <person name="Jeong J.-H."/>
            <person name="Ryu S."/>
        </authorList>
    </citation>
    <scope>NUCLEOTIDE SEQUENCE</scope>
    <source>
        <strain evidence="2">MADBK_172401_WGS</strain>
        <tissue evidence="2">Digestive gland</tissue>
    </source>
</reference>
<evidence type="ECO:0000313" key="2">
    <source>
        <dbReference type="EMBL" id="KAG0726940.1"/>
    </source>
</evidence>
<dbReference type="EMBL" id="JACEEZ010003874">
    <property type="protein sequence ID" value="KAG0726940.1"/>
    <property type="molecule type" value="Genomic_DNA"/>
</dbReference>
<name>A0A8J4YF38_CHIOP</name>
<protein>
    <submittedName>
        <fullName evidence="2">Uncharacterized protein</fullName>
    </submittedName>
</protein>
<proteinExistence type="predicted"/>
<organism evidence="2 3">
    <name type="scientific">Chionoecetes opilio</name>
    <name type="common">Atlantic snow crab</name>
    <name type="synonym">Cancer opilio</name>
    <dbReference type="NCBI Taxonomy" id="41210"/>
    <lineage>
        <taxon>Eukaryota</taxon>
        <taxon>Metazoa</taxon>
        <taxon>Ecdysozoa</taxon>
        <taxon>Arthropoda</taxon>
        <taxon>Crustacea</taxon>
        <taxon>Multicrustacea</taxon>
        <taxon>Malacostraca</taxon>
        <taxon>Eumalacostraca</taxon>
        <taxon>Eucarida</taxon>
        <taxon>Decapoda</taxon>
        <taxon>Pleocyemata</taxon>
        <taxon>Brachyura</taxon>
        <taxon>Eubrachyura</taxon>
        <taxon>Majoidea</taxon>
        <taxon>Majidae</taxon>
        <taxon>Chionoecetes</taxon>
    </lineage>
</organism>
<evidence type="ECO:0000313" key="3">
    <source>
        <dbReference type="Proteomes" id="UP000770661"/>
    </source>
</evidence>
<keyword evidence="3" id="KW-1185">Reference proteome</keyword>
<sequence length="121" mass="12382">MARPLVTKLNSSGALSPAPALPSGDGLRGALPVVLSTHAARLAPQPGRHQGPRAVPRVLPRDLWKHLPARAGAGQPDPRVGGGGADGEEPVPRPSPPLDAALPRPDPQRDPGVRVVCVPAV</sequence>
<comment type="caution">
    <text evidence="2">The sequence shown here is derived from an EMBL/GenBank/DDBJ whole genome shotgun (WGS) entry which is preliminary data.</text>
</comment>
<dbReference type="Proteomes" id="UP000770661">
    <property type="component" value="Unassembled WGS sequence"/>
</dbReference>
<feature type="region of interest" description="Disordered" evidence="1">
    <location>
        <begin position="1"/>
        <end position="29"/>
    </location>
</feature>
<accession>A0A8J4YF38</accession>
<evidence type="ECO:0000256" key="1">
    <source>
        <dbReference type="SAM" id="MobiDB-lite"/>
    </source>
</evidence>
<dbReference type="AlphaFoldDB" id="A0A8J4YF38"/>